<dbReference type="InterPro" id="IPR020084">
    <property type="entry name" value="NUDIX_hydrolase_CS"/>
</dbReference>
<evidence type="ECO:0000256" key="5">
    <source>
        <dbReference type="ARBA" id="ARBA00022723"/>
    </source>
</evidence>
<evidence type="ECO:0000313" key="11">
    <source>
        <dbReference type="EMBL" id="MBC5656855.1"/>
    </source>
</evidence>
<dbReference type="Pfam" id="PF00293">
    <property type="entry name" value="NUDIX"/>
    <property type="match status" value="1"/>
</dbReference>
<dbReference type="NCBIfam" id="NF001299">
    <property type="entry name" value="PRK00241.1"/>
    <property type="match status" value="1"/>
</dbReference>
<name>A0AAW3X4F2_9CLOT</name>
<dbReference type="PROSITE" id="PS00893">
    <property type="entry name" value="NUDIX_BOX"/>
    <property type="match status" value="1"/>
</dbReference>
<dbReference type="Gene3D" id="3.90.79.10">
    <property type="entry name" value="Nucleoside Triphosphate Pyrophosphohydrolase"/>
    <property type="match status" value="1"/>
</dbReference>
<keyword evidence="6 11" id="KW-0378">Hydrolase</keyword>
<evidence type="ECO:0000256" key="1">
    <source>
        <dbReference type="ARBA" id="ARBA00001946"/>
    </source>
</evidence>
<evidence type="ECO:0000256" key="9">
    <source>
        <dbReference type="ARBA" id="ARBA00023679"/>
    </source>
</evidence>
<dbReference type="AlphaFoldDB" id="A0AAW3X4F2"/>
<dbReference type="GO" id="GO:0035529">
    <property type="term" value="F:NADH pyrophosphatase activity"/>
    <property type="evidence" value="ECO:0007669"/>
    <property type="project" value="TreeGrafter"/>
</dbReference>
<evidence type="ECO:0000256" key="8">
    <source>
        <dbReference type="ARBA" id="ARBA00023027"/>
    </source>
</evidence>
<comment type="cofactor">
    <cofactor evidence="2">
        <name>Zn(2+)</name>
        <dbReference type="ChEBI" id="CHEBI:29105"/>
    </cofactor>
</comment>
<evidence type="ECO:0000256" key="6">
    <source>
        <dbReference type="ARBA" id="ARBA00022801"/>
    </source>
</evidence>
<dbReference type="Pfam" id="PF09297">
    <property type="entry name" value="Zn_ribbon_NUD"/>
    <property type="match status" value="1"/>
</dbReference>
<comment type="similarity">
    <text evidence="3">Belongs to the Nudix hydrolase family. NudC subfamily.</text>
</comment>
<evidence type="ECO:0000256" key="2">
    <source>
        <dbReference type="ARBA" id="ARBA00001947"/>
    </source>
</evidence>
<comment type="caution">
    <text evidence="11">The sequence shown here is derived from an EMBL/GenBank/DDBJ whole genome shotgun (WGS) entry which is preliminary data.</text>
</comment>
<dbReference type="InterPro" id="IPR049734">
    <property type="entry name" value="NudC-like_C"/>
</dbReference>
<dbReference type="GO" id="GO:0019677">
    <property type="term" value="P:NAD+ catabolic process"/>
    <property type="evidence" value="ECO:0007669"/>
    <property type="project" value="TreeGrafter"/>
</dbReference>
<dbReference type="InterPro" id="IPR000086">
    <property type="entry name" value="NUDIX_hydrolase_dom"/>
</dbReference>
<keyword evidence="7" id="KW-0460">Magnesium</keyword>
<reference evidence="11 12" key="1">
    <citation type="submission" date="2020-08" db="EMBL/GenBank/DDBJ databases">
        <title>Genome public.</title>
        <authorList>
            <person name="Liu C."/>
            <person name="Sun Q."/>
        </authorList>
    </citation>
    <scope>NUCLEOTIDE SEQUENCE [LARGE SCALE GENOMIC DNA]</scope>
    <source>
        <strain evidence="11 12">BX14</strain>
    </source>
</reference>
<dbReference type="InterPro" id="IPR015797">
    <property type="entry name" value="NUDIX_hydrolase-like_dom_sf"/>
</dbReference>
<evidence type="ECO:0000259" key="10">
    <source>
        <dbReference type="PROSITE" id="PS51462"/>
    </source>
</evidence>
<dbReference type="RefSeq" id="WP_118651106.1">
    <property type="nucleotide sequence ID" value="NZ_JACOOW010000008.1"/>
</dbReference>
<sequence length="332" mass="38389">MIQDIAPHRYDNTYHIQKPGAQDYVFCIQKSRILLRETVEEHVLTIPRREEIEEAVPELMDRAVYLFSVDEKPYFLVSVPEKEAEEILAKLKEGAGQMPVSDKNNMEAGKMASGALEGVEKEPEQLCYAWKTSTDIRAMEPMHQAFAAITAVQLWRWRQSRQFCGRCGAKTQDSKNERALVCPVCGQTEYPKISPAVIVAITNGNKLLMSRYRVNHSTYRGYALIAGFVEIGETFEETVRREVMEEVGLKVKNIRYFKSQPWAFTDTEMIGFFAELDGDDKIRLQEDELSEAGWYTREEIPDDARLISVGTEMKMYFKYGPDWEKKWQEHQK</sequence>
<dbReference type="InterPro" id="IPR050241">
    <property type="entry name" value="NAD-cap_RNA_hydrolase_NudC"/>
</dbReference>
<evidence type="ECO:0000313" key="12">
    <source>
        <dbReference type="Proteomes" id="UP000653904"/>
    </source>
</evidence>
<protein>
    <recommendedName>
        <fullName evidence="4">NAD(+) diphosphatase</fullName>
        <ecNumber evidence="4">3.6.1.22</ecNumber>
    </recommendedName>
</protein>
<organism evidence="11 12">
    <name type="scientific">Clostridium segne</name>
    <dbReference type="NCBI Taxonomy" id="2763038"/>
    <lineage>
        <taxon>Bacteria</taxon>
        <taxon>Bacillati</taxon>
        <taxon>Bacillota</taxon>
        <taxon>Clostridia</taxon>
        <taxon>Eubacteriales</taxon>
        <taxon>Clostridiaceae</taxon>
        <taxon>Clostridium</taxon>
    </lineage>
</organism>
<dbReference type="PANTHER" id="PTHR42904">
    <property type="entry name" value="NUDIX HYDROLASE, NUDC SUBFAMILY"/>
    <property type="match status" value="1"/>
</dbReference>
<dbReference type="EMBL" id="JACOOW010000008">
    <property type="protein sequence ID" value="MBC5656855.1"/>
    <property type="molecule type" value="Genomic_DNA"/>
</dbReference>
<keyword evidence="5" id="KW-0479">Metal-binding</keyword>
<proteinExistence type="inferred from homology"/>
<evidence type="ECO:0000256" key="7">
    <source>
        <dbReference type="ARBA" id="ARBA00022842"/>
    </source>
</evidence>
<dbReference type="GO" id="GO:0006742">
    <property type="term" value="P:NADP+ catabolic process"/>
    <property type="evidence" value="ECO:0007669"/>
    <property type="project" value="TreeGrafter"/>
</dbReference>
<dbReference type="CDD" id="cd03429">
    <property type="entry name" value="NUDIX_NADH_pyrophosphatase_Nudt13"/>
    <property type="match status" value="1"/>
</dbReference>
<dbReference type="Proteomes" id="UP000653904">
    <property type="component" value="Unassembled WGS sequence"/>
</dbReference>
<dbReference type="GO" id="GO:0046872">
    <property type="term" value="F:metal ion binding"/>
    <property type="evidence" value="ECO:0007669"/>
    <property type="project" value="UniProtKB-KW"/>
</dbReference>
<keyword evidence="12" id="KW-1185">Reference proteome</keyword>
<dbReference type="InterPro" id="IPR015376">
    <property type="entry name" value="Znr_NADH_PPase"/>
</dbReference>
<dbReference type="GO" id="GO:0005829">
    <property type="term" value="C:cytosol"/>
    <property type="evidence" value="ECO:0007669"/>
    <property type="project" value="TreeGrafter"/>
</dbReference>
<gene>
    <name evidence="11" type="primary">nudC</name>
    <name evidence="11" type="ORF">H8S19_07205</name>
</gene>
<accession>A0AAW3X4F2</accession>
<evidence type="ECO:0000256" key="3">
    <source>
        <dbReference type="ARBA" id="ARBA00009595"/>
    </source>
</evidence>
<dbReference type="Gene3D" id="3.90.79.20">
    <property type="match status" value="1"/>
</dbReference>
<comment type="cofactor">
    <cofactor evidence="1">
        <name>Mg(2+)</name>
        <dbReference type="ChEBI" id="CHEBI:18420"/>
    </cofactor>
</comment>
<dbReference type="SUPFAM" id="SSF55811">
    <property type="entry name" value="Nudix"/>
    <property type="match status" value="1"/>
</dbReference>
<feature type="domain" description="Nudix hydrolase" evidence="10">
    <location>
        <begin position="191"/>
        <end position="319"/>
    </location>
</feature>
<evidence type="ECO:0000256" key="4">
    <source>
        <dbReference type="ARBA" id="ARBA00012381"/>
    </source>
</evidence>
<comment type="catalytic activity">
    <reaction evidence="9">
        <text>a 5'-end NAD(+)-phospho-ribonucleoside in mRNA + H2O = a 5'-end phospho-adenosine-phospho-ribonucleoside in mRNA + beta-nicotinamide D-ribonucleotide + 2 H(+)</text>
        <dbReference type="Rhea" id="RHEA:60876"/>
        <dbReference type="Rhea" id="RHEA-COMP:15698"/>
        <dbReference type="Rhea" id="RHEA-COMP:15719"/>
        <dbReference type="ChEBI" id="CHEBI:14649"/>
        <dbReference type="ChEBI" id="CHEBI:15377"/>
        <dbReference type="ChEBI" id="CHEBI:15378"/>
        <dbReference type="ChEBI" id="CHEBI:144029"/>
        <dbReference type="ChEBI" id="CHEBI:144051"/>
    </reaction>
    <physiologicalReaction direction="left-to-right" evidence="9">
        <dbReference type="Rhea" id="RHEA:60877"/>
    </physiologicalReaction>
</comment>
<dbReference type="PANTHER" id="PTHR42904:SF6">
    <property type="entry name" value="NAD-CAPPED RNA HYDROLASE NUDT12"/>
    <property type="match status" value="1"/>
</dbReference>
<dbReference type="PROSITE" id="PS51462">
    <property type="entry name" value="NUDIX"/>
    <property type="match status" value="1"/>
</dbReference>
<keyword evidence="8" id="KW-0520">NAD</keyword>
<dbReference type="EC" id="3.6.1.22" evidence="4"/>